<dbReference type="InterPro" id="IPR027417">
    <property type="entry name" value="P-loop_NTPase"/>
</dbReference>
<dbReference type="GO" id="GO:0016020">
    <property type="term" value="C:membrane"/>
    <property type="evidence" value="ECO:0007669"/>
    <property type="project" value="InterPro"/>
</dbReference>
<dbReference type="InterPro" id="IPR001806">
    <property type="entry name" value="Small_GTPase"/>
</dbReference>
<keyword evidence="5" id="KW-1185">Reference proteome</keyword>
<dbReference type="GO" id="GO:0003924">
    <property type="term" value="F:GTPase activity"/>
    <property type="evidence" value="ECO:0007669"/>
    <property type="project" value="InterPro"/>
</dbReference>
<dbReference type="PANTHER" id="PTHR24070">
    <property type="entry name" value="RAS, DI-RAS, AND RHEB FAMILY MEMBERS OF SMALL GTPASE SUPERFAMILY"/>
    <property type="match status" value="1"/>
</dbReference>
<dbReference type="Gene3D" id="3.40.50.300">
    <property type="entry name" value="P-loop containing nucleotide triphosphate hydrolases"/>
    <property type="match status" value="1"/>
</dbReference>
<dbReference type="PRINTS" id="PR00449">
    <property type="entry name" value="RASTRNSFRMNG"/>
</dbReference>
<dbReference type="Proteomes" id="UP001177744">
    <property type="component" value="Unassembled WGS sequence"/>
</dbReference>
<dbReference type="InterPro" id="IPR020849">
    <property type="entry name" value="Small_GTPase_Ras-type"/>
</dbReference>
<dbReference type="GO" id="GO:0005525">
    <property type="term" value="F:GTP binding"/>
    <property type="evidence" value="ECO:0007669"/>
    <property type="project" value="UniProtKB-KW"/>
</dbReference>
<evidence type="ECO:0000313" key="4">
    <source>
        <dbReference type="EMBL" id="KAK1331540.1"/>
    </source>
</evidence>
<evidence type="ECO:0000256" key="1">
    <source>
        <dbReference type="ARBA" id="ARBA00022741"/>
    </source>
</evidence>
<accession>A0AA40HHW5</accession>
<keyword evidence="1" id="KW-0547">Nucleotide-binding</keyword>
<reference evidence="4" key="1">
    <citation type="submission" date="2023-06" db="EMBL/GenBank/DDBJ databases">
        <title>Reference genome for the Northern bat (Eptesicus nilssonii), a most northern bat species.</title>
        <authorList>
            <person name="Laine V.N."/>
            <person name="Pulliainen A.T."/>
            <person name="Lilley T.M."/>
        </authorList>
    </citation>
    <scope>NUCLEOTIDE SEQUENCE</scope>
    <source>
        <strain evidence="4">BLF_Eptnil</strain>
        <tissue evidence="4">Kidney</tissue>
    </source>
</reference>
<evidence type="ECO:0000313" key="5">
    <source>
        <dbReference type="Proteomes" id="UP001177744"/>
    </source>
</evidence>
<comment type="caution">
    <text evidence="4">The sequence shown here is derived from an EMBL/GenBank/DDBJ whole genome shotgun (WGS) entry which is preliminary data.</text>
</comment>
<organism evidence="4 5">
    <name type="scientific">Cnephaeus nilssonii</name>
    <name type="common">Northern bat</name>
    <name type="synonym">Eptesicus nilssonii</name>
    <dbReference type="NCBI Taxonomy" id="3371016"/>
    <lineage>
        <taxon>Eukaryota</taxon>
        <taxon>Metazoa</taxon>
        <taxon>Chordata</taxon>
        <taxon>Craniata</taxon>
        <taxon>Vertebrata</taxon>
        <taxon>Euteleostomi</taxon>
        <taxon>Mammalia</taxon>
        <taxon>Eutheria</taxon>
        <taxon>Laurasiatheria</taxon>
        <taxon>Chiroptera</taxon>
        <taxon>Yangochiroptera</taxon>
        <taxon>Vespertilionidae</taxon>
        <taxon>Cnephaeus</taxon>
    </lineage>
</organism>
<feature type="compositionally biased region" description="Basic residues" evidence="3">
    <location>
        <begin position="46"/>
        <end position="56"/>
    </location>
</feature>
<sequence length="152" mass="17645">MSSTSEPDYRNEELLPNWKDRGVVHGILTPPRNEEVAKMHDTLKHKKRQLINRNRPHTPPLIPRRARTRAKAHRRKEKKEEIVRISSAHTMREYKLVVLGSGGVGTSALTVQFVQGNFDEKYDPTVEDFYRKPVEVDCQQCMLKILDTARTE</sequence>
<proteinExistence type="predicted"/>
<protein>
    <submittedName>
        <fullName evidence="4">Uncharacterized protein</fullName>
    </submittedName>
</protein>
<name>A0AA40HHW5_CNENI</name>
<evidence type="ECO:0000256" key="2">
    <source>
        <dbReference type="ARBA" id="ARBA00023134"/>
    </source>
</evidence>
<dbReference type="SUPFAM" id="SSF52540">
    <property type="entry name" value="P-loop containing nucleoside triphosphate hydrolases"/>
    <property type="match status" value="1"/>
</dbReference>
<keyword evidence="2" id="KW-0342">GTP-binding</keyword>
<dbReference type="AlphaFoldDB" id="A0AA40HHW5"/>
<dbReference type="PROSITE" id="PS51421">
    <property type="entry name" value="RAS"/>
    <property type="match status" value="1"/>
</dbReference>
<gene>
    <name evidence="4" type="ORF">QTO34_009497</name>
</gene>
<dbReference type="EMBL" id="JAULJE010000020">
    <property type="protein sequence ID" value="KAK1331540.1"/>
    <property type="molecule type" value="Genomic_DNA"/>
</dbReference>
<evidence type="ECO:0000256" key="3">
    <source>
        <dbReference type="SAM" id="MobiDB-lite"/>
    </source>
</evidence>
<feature type="region of interest" description="Disordered" evidence="3">
    <location>
        <begin position="46"/>
        <end position="81"/>
    </location>
</feature>
<feature type="compositionally biased region" description="Basic residues" evidence="3">
    <location>
        <begin position="64"/>
        <end position="77"/>
    </location>
</feature>
<dbReference type="SMART" id="SM00173">
    <property type="entry name" value="RAS"/>
    <property type="match status" value="1"/>
</dbReference>
<dbReference type="GO" id="GO:0007165">
    <property type="term" value="P:signal transduction"/>
    <property type="evidence" value="ECO:0007669"/>
    <property type="project" value="InterPro"/>
</dbReference>
<dbReference type="Pfam" id="PF00071">
    <property type="entry name" value="Ras"/>
    <property type="match status" value="1"/>
</dbReference>